<protein>
    <submittedName>
        <fullName evidence="1">Uncharacterized protein</fullName>
    </submittedName>
</protein>
<dbReference type="EMBL" id="OY731399">
    <property type="protein sequence ID" value="CAJ1932845.1"/>
    <property type="molecule type" value="Genomic_DNA"/>
</dbReference>
<keyword evidence="2" id="KW-1185">Reference proteome</keyword>
<proteinExistence type="predicted"/>
<name>A0AA86VA39_9FABA</name>
<sequence length="190" mass="21875">MKKQIWIGWFTSQMSELVKLSIKPSLESSGAKTDTLVACNNLKHDDALCYGNSWGGGAAIKAYSFSEITKQIIDEVQALRLLEEDQKSSWETSEDGQVCRKIYQVGKRWEKKDRTDIEDLCKPETTIPWNKRPIFMRRSKSLAKEAQEMSNENDAKEVHHLNSIITYLLNQYFSEILINDAEMLKLLLLL</sequence>
<organism evidence="1 2">
    <name type="scientific">Sphenostylis stenocarpa</name>
    <dbReference type="NCBI Taxonomy" id="92480"/>
    <lineage>
        <taxon>Eukaryota</taxon>
        <taxon>Viridiplantae</taxon>
        <taxon>Streptophyta</taxon>
        <taxon>Embryophyta</taxon>
        <taxon>Tracheophyta</taxon>
        <taxon>Spermatophyta</taxon>
        <taxon>Magnoliopsida</taxon>
        <taxon>eudicotyledons</taxon>
        <taxon>Gunneridae</taxon>
        <taxon>Pentapetalae</taxon>
        <taxon>rosids</taxon>
        <taxon>fabids</taxon>
        <taxon>Fabales</taxon>
        <taxon>Fabaceae</taxon>
        <taxon>Papilionoideae</taxon>
        <taxon>50 kb inversion clade</taxon>
        <taxon>NPAAA clade</taxon>
        <taxon>indigoferoid/millettioid clade</taxon>
        <taxon>Phaseoleae</taxon>
        <taxon>Sphenostylis</taxon>
    </lineage>
</organism>
<accession>A0AA86VA39</accession>
<gene>
    <name evidence="1" type="ORF">AYBTSS11_LOCUS6022</name>
</gene>
<evidence type="ECO:0000313" key="2">
    <source>
        <dbReference type="Proteomes" id="UP001189624"/>
    </source>
</evidence>
<reference evidence="1" key="1">
    <citation type="submission" date="2023-10" db="EMBL/GenBank/DDBJ databases">
        <authorList>
            <person name="Domelevo Entfellner J.-B."/>
        </authorList>
    </citation>
    <scope>NUCLEOTIDE SEQUENCE</scope>
</reference>
<evidence type="ECO:0000313" key="1">
    <source>
        <dbReference type="EMBL" id="CAJ1932845.1"/>
    </source>
</evidence>
<dbReference type="AlphaFoldDB" id="A0AA86VA39"/>
<dbReference type="Proteomes" id="UP001189624">
    <property type="component" value="Chromosome 2"/>
</dbReference>
<dbReference type="Gramene" id="rna-AYBTSS11_LOCUS6022">
    <property type="protein sequence ID" value="CAJ1932845.1"/>
    <property type="gene ID" value="gene-AYBTSS11_LOCUS6022"/>
</dbReference>